<dbReference type="PANTHER" id="PTHR40624">
    <property type="entry name" value="BIOSYNTHESIS MONOOXYGENASE, PUTATIVE (AFU_ORTHOLOGUE AFUA_1G12025)-RELATED"/>
    <property type="match status" value="1"/>
</dbReference>
<protein>
    <submittedName>
        <fullName evidence="2">Unannotated protein</fullName>
    </submittedName>
</protein>
<evidence type="ECO:0000313" key="4">
    <source>
        <dbReference type="EMBL" id="CAB4968650.1"/>
    </source>
</evidence>
<reference evidence="2" key="1">
    <citation type="submission" date="2020-05" db="EMBL/GenBank/DDBJ databases">
        <authorList>
            <person name="Chiriac C."/>
            <person name="Salcher M."/>
            <person name="Ghai R."/>
            <person name="Kavagutti S V."/>
        </authorList>
    </citation>
    <scope>NUCLEOTIDE SEQUENCE</scope>
</reference>
<dbReference type="EMBL" id="CAFBPQ010000001">
    <property type="protein sequence ID" value="CAB5010680.1"/>
    <property type="molecule type" value="Genomic_DNA"/>
</dbReference>
<dbReference type="EMBL" id="CAFBMM010000001">
    <property type="protein sequence ID" value="CAB4894681.1"/>
    <property type="molecule type" value="Genomic_DNA"/>
</dbReference>
<dbReference type="AlphaFoldDB" id="A0A6J6R961"/>
<sequence length="103" mass="11102">MAKVSVVARLKVKADKADAFPAAWDALLAFIDDNEPGTEHYVLHRSTADPTLFFVTEVYENQAALDAHITSDAFAAFGASLGDFIEDADMQFLTPVNAAKGLL</sequence>
<dbReference type="InterPro" id="IPR007138">
    <property type="entry name" value="ABM_dom"/>
</dbReference>
<evidence type="ECO:0000259" key="1">
    <source>
        <dbReference type="PROSITE" id="PS51725"/>
    </source>
</evidence>
<organism evidence="2">
    <name type="scientific">freshwater metagenome</name>
    <dbReference type="NCBI Taxonomy" id="449393"/>
    <lineage>
        <taxon>unclassified sequences</taxon>
        <taxon>metagenomes</taxon>
        <taxon>ecological metagenomes</taxon>
    </lineage>
</organism>
<accession>A0A6J6R961</accession>
<dbReference type="PROSITE" id="PS51725">
    <property type="entry name" value="ABM"/>
    <property type="match status" value="1"/>
</dbReference>
<dbReference type="Pfam" id="PF03992">
    <property type="entry name" value="ABM"/>
    <property type="match status" value="1"/>
</dbReference>
<dbReference type="PANTHER" id="PTHR40624:SF1">
    <property type="entry name" value="BIOSYNTHESIS MONOOXYGENASE, PUTATIVE (AFU_ORTHOLOGUE AFUA_1G12025)-RELATED"/>
    <property type="match status" value="1"/>
</dbReference>
<dbReference type="SUPFAM" id="SSF54909">
    <property type="entry name" value="Dimeric alpha+beta barrel"/>
    <property type="match status" value="1"/>
</dbReference>
<dbReference type="InterPro" id="IPR011008">
    <property type="entry name" value="Dimeric_a/b-barrel"/>
</dbReference>
<gene>
    <name evidence="2" type="ORF">UFOPK2683_00404</name>
    <name evidence="3" type="ORF">UFOPK3605_00133</name>
    <name evidence="4" type="ORF">UFOPK3897_00137</name>
    <name evidence="5" type="ORF">UFOPK4121_00022</name>
</gene>
<dbReference type="EMBL" id="CAFBOF010000001">
    <property type="protein sequence ID" value="CAB4968650.1"/>
    <property type="molecule type" value="Genomic_DNA"/>
</dbReference>
<evidence type="ECO:0000313" key="2">
    <source>
        <dbReference type="EMBL" id="CAB4718038.1"/>
    </source>
</evidence>
<evidence type="ECO:0000313" key="5">
    <source>
        <dbReference type="EMBL" id="CAB5010680.1"/>
    </source>
</evidence>
<evidence type="ECO:0000313" key="3">
    <source>
        <dbReference type="EMBL" id="CAB4894681.1"/>
    </source>
</evidence>
<dbReference type="EMBL" id="CAEZYK010000014">
    <property type="protein sequence ID" value="CAB4718038.1"/>
    <property type="molecule type" value="Genomic_DNA"/>
</dbReference>
<dbReference type="Gene3D" id="3.30.70.100">
    <property type="match status" value="1"/>
</dbReference>
<feature type="domain" description="ABM" evidence="1">
    <location>
        <begin position="4"/>
        <end position="97"/>
    </location>
</feature>
<name>A0A6J6R961_9ZZZZ</name>
<proteinExistence type="predicted"/>